<organism evidence="3 4">
    <name type="scientific">Sphenostylis stenocarpa</name>
    <dbReference type="NCBI Taxonomy" id="92480"/>
    <lineage>
        <taxon>Eukaryota</taxon>
        <taxon>Viridiplantae</taxon>
        <taxon>Streptophyta</taxon>
        <taxon>Embryophyta</taxon>
        <taxon>Tracheophyta</taxon>
        <taxon>Spermatophyta</taxon>
        <taxon>Magnoliopsida</taxon>
        <taxon>eudicotyledons</taxon>
        <taxon>Gunneridae</taxon>
        <taxon>Pentapetalae</taxon>
        <taxon>rosids</taxon>
        <taxon>fabids</taxon>
        <taxon>Fabales</taxon>
        <taxon>Fabaceae</taxon>
        <taxon>Papilionoideae</taxon>
        <taxon>50 kb inversion clade</taxon>
        <taxon>NPAAA clade</taxon>
        <taxon>indigoferoid/millettioid clade</taxon>
        <taxon>Phaseoleae</taxon>
        <taxon>Sphenostylis</taxon>
    </lineage>
</organism>
<dbReference type="SUPFAM" id="SSF50978">
    <property type="entry name" value="WD40 repeat-like"/>
    <property type="match status" value="1"/>
</dbReference>
<name>A0AA86VHP4_9FABA</name>
<dbReference type="InterPro" id="IPR015943">
    <property type="entry name" value="WD40/YVTN_repeat-like_dom_sf"/>
</dbReference>
<dbReference type="PROSITE" id="PS50082">
    <property type="entry name" value="WD_REPEATS_2"/>
    <property type="match status" value="1"/>
</dbReference>
<protein>
    <submittedName>
        <fullName evidence="3">Uncharacterized protein</fullName>
    </submittedName>
</protein>
<dbReference type="PANTHER" id="PTHR45296:SF1">
    <property type="entry name" value="TRANSDUCIN_WD40 REPEAT-LIKE SUPERFAMILY PROTEIN"/>
    <property type="match status" value="1"/>
</dbReference>
<dbReference type="SMART" id="SM00320">
    <property type="entry name" value="WD40"/>
    <property type="match status" value="3"/>
</dbReference>
<evidence type="ECO:0000313" key="4">
    <source>
        <dbReference type="Proteomes" id="UP001189624"/>
    </source>
</evidence>
<keyword evidence="1" id="KW-0853">WD repeat</keyword>
<dbReference type="Gene3D" id="2.130.10.10">
    <property type="entry name" value="YVTN repeat-like/Quinoprotein amine dehydrogenase"/>
    <property type="match status" value="1"/>
</dbReference>
<evidence type="ECO:0000313" key="3">
    <source>
        <dbReference type="EMBL" id="CAJ1938677.1"/>
    </source>
</evidence>
<feature type="repeat" description="WD" evidence="1">
    <location>
        <begin position="523"/>
        <end position="558"/>
    </location>
</feature>
<dbReference type="Proteomes" id="UP001189624">
    <property type="component" value="Chromosome 3"/>
</dbReference>
<dbReference type="PANTHER" id="PTHR45296">
    <property type="entry name" value="TRANSDUCIN/WD40 REPEAT-LIKE SUPERFAMILY PROTEIN"/>
    <property type="match status" value="1"/>
</dbReference>
<dbReference type="InterPro" id="IPR001680">
    <property type="entry name" value="WD40_rpt"/>
</dbReference>
<proteinExistence type="predicted"/>
<dbReference type="InterPro" id="IPR036322">
    <property type="entry name" value="WD40_repeat_dom_sf"/>
</dbReference>
<feature type="region of interest" description="Disordered" evidence="2">
    <location>
        <begin position="482"/>
        <end position="512"/>
    </location>
</feature>
<sequence>MASMAEKPVPKLKLKPRRLKGHDDSTTCCIASRDRSHLIVTSGDVSSFTLFSNFRTPFLLIYNQWLRYHGLFIVAMIQAKVFCLMLADVQLCSAFFIRSGFGEGGVYTDEKRIEDTIYVSSGKEIKGFDVRLAAQWKPLESYNYNKEEINKCWRSGGVARSWWLDAKGTHPHMLLARKFVAGRWLSLCSMVFQTHMPASNLRSPALGQSPVAGDLNWGEVNMEVFVVETRACLKDNPKHVLLFWAGGHYSLALIAEGPNPKNKSIKDSLSSLTVVSLEVRSTLQVVCNSKSSFLAAADDNGEVKKVVLDSVSTLKFIQALVRVSSVHNKLQLLFLHIKQILLALVFSLQILTVITLDFPIVEVVIQATEEEKWLWRLYVAQWNSFLGDLGKSRYVSCPFISGGLDSMLMLWDFSKGRPYKVVDFATFDVSSSIAGRCVNPAFVHAIAVPEVDMLDKLDKICAVARGDGAINVINIETEMASTKSKSSSSSRKGSHSRSKDGSSSSNTEADQNAKKRLHLDYSLGGHTAAISSLAFSLFGERGKFLISGGNDKLVKVWNWSRYLDAGLSEDDKNDILHLNIEVPRKVNWLCTTSADTDNLVVCDTSKVVKVYSIT</sequence>
<dbReference type="AlphaFoldDB" id="A0AA86VHP4"/>
<gene>
    <name evidence="3" type="ORF">AYBTSS11_LOCUS8713</name>
</gene>
<dbReference type="Gramene" id="rna-AYBTSS11_LOCUS8713">
    <property type="protein sequence ID" value="CAJ1938677.1"/>
    <property type="gene ID" value="gene-AYBTSS11_LOCUS8713"/>
</dbReference>
<dbReference type="PROSITE" id="PS50294">
    <property type="entry name" value="WD_REPEATS_REGION"/>
    <property type="match status" value="1"/>
</dbReference>
<keyword evidence="4" id="KW-1185">Reference proteome</keyword>
<evidence type="ECO:0000256" key="2">
    <source>
        <dbReference type="SAM" id="MobiDB-lite"/>
    </source>
</evidence>
<feature type="compositionally biased region" description="Low complexity" evidence="2">
    <location>
        <begin position="482"/>
        <end position="491"/>
    </location>
</feature>
<evidence type="ECO:0000256" key="1">
    <source>
        <dbReference type="PROSITE-ProRule" id="PRU00221"/>
    </source>
</evidence>
<reference evidence="3" key="1">
    <citation type="submission" date="2023-10" db="EMBL/GenBank/DDBJ databases">
        <authorList>
            <person name="Domelevo Entfellner J.-B."/>
        </authorList>
    </citation>
    <scope>NUCLEOTIDE SEQUENCE</scope>
</reference>
<dbReference type="EMBL" id="OY731400">
    <property type="protein sequence ID" value="CAJ1938677.1"/>
    <property type="molecule type" value="Genomic_DNA"/>
</dbReference>
<accession>A0AA86VHP4</accession>
<dbReference type="Pfam" id="PF00400">
    <property type="entry name" value="WD40"/>
    <property type="match status" value="1"/>
</dbReference>